<dbReference type="Proteomes" id="UP000548423">
    <property type="component" value="Unassembled WGS sequence"/>
</dbReference>
<reference evidence="2" key="2">
    <citation type="submission" date="2020-08" db="EMBL/GenBank/DDBJ databases">
        <title>The Agave Microbiome: Exploring the role of microbial communities in plant adaptations to desert environments.</title>
        <authorList>
            <person name="Partida-Martinez L.P."/>
        </authorList>
    </citation>
    <scope>NUCLEOTIDE SEQUENCE [LARGE SCALE GENOMIC DNA]</scope>
    <source>
        <strain evidence="2">AT2.8</strain>
    </source>
</reference>
<evidence type="ECO:0000313" key="2">
    <source>
        <dbReference type="Proteomes" id="UP000548423"/>
    </source>
</evidence>
<comment type="caution">
    <text evidence="1">The sequence shown here is derived from an EMBL/GenBank/DDBJ whole genome shotgun (WGS) entry which is preliminary data.</text>
</comment>
<proteinExistence type="predicted"/>
<name>A0A852TCR7_9BACI</name>
<dbReference type="AlphaFoldDB" id="A0A852TCR7"/>
<dbReference type="EMBL" id="JACCBX010000007">
    <property type="protein sequence ID" value="NYE06583.1"/>
    <property type="molecule type" value="Genomic_DNA"/>
</dbReference>
<organism evidence="1 2">
    <name type="scientific">Neobacillus niacini</name>
    <dbReference type="NCBI Taxonomy" id="86668"/>
    <lineage>
        <taxon>Bacteria</taxon>
        <taxon>Bacillati</taxon>
        <taxon>Bacillota</taxon>
        <taxon>Bacilli</taxon>
        <taxon>Bacillales</taxon>
        <taxon>Bacillaceae</taxon>
        <taxon>Neobacillus</taxon>
    </lineage>
</organism>
<protein>
    <submittedName>
        <fullName evidence="1">Uncharacterized protein</fullName>
    </submittedName>
</protein>
<reference evidence="2" key="1">
    <citation type="submission" date="2020-07" db="EMBL/GenBank/DDBJ databases">
        <authorList>
            <person name="Partida-Martinez L."/>
            <person name="Huntemann M."/>
            <person name="Clum A."/>
            <person name="Wang J."/>
            <person name="Palaniappan K."/>
            <person name="Ritter S."/>
            <person name="Chen I.-M."/>
            <person name="Stamatis D."/>
            <person name="Reddy T."/>
            <person name="O'Malley R."/>
            <person name="Daum C."/>
            <person name="Shapiro N."/>
            <person name="Ivanova N."/>
            <person name="Kyrpides N."/>
            <person name="Woyke T."/>
        </authorList>
    </citation>
    <scope>NUCLEOTIDE SEQUENCE [LARGE SCALE GENOMIC DNA]</scope>
    <source>
        <strain evidence="2">AT2.8</strain>
    </source>
</reference>
<accession>A0A852TCR7</accession>
<gene>
    <name evidence="1" type="ORF">F4694_003363</name>
</gene>
<evidence type="ECO:0000313" key="1">
    <source>
        <dbReference type="EMBL" id="NYE06583.1"/>
    </source>
</evidence>
<sequence length="37" mass="4178">MAVLIEPVILEPVDWRGRRSILENAIAFPSCGDYSMK</sequence>